<gene>
    <name evidence="1" type="ORF">CFP56_020345</name>
</gene>
<dbReference type="EMBL" id="PKMF04000315">
    <property type="protein sequence ID" value="KAK7838024.1"/>
    <property type="molecule type" value="Genomic_DNA"/>
</dbReference>
<sequence>MTYEQLRFHVVECRFGCRKKLCYFSGFHNSHTILAKAGEASTGKALYPYNCLPPTLRHPFQIRNLGNSIPINSDEGMSKTGDYRSYFSE</sequence>
<dbReference type="Proteomes" id="UP000237347">
    <property type="component" value="Unassembled WGS sequence"/>
</dbReference>
<reference evidence="1 2" key="1">
    <citation type="journal article" date="2018" name="Sci. Data">
        <title>The draft genome sequence of cork oak.</title>
        <authorList>
            <person name="Ramos A.M."/>
            <person name="Usie A."/>
            <person name="Barbosa P."/>
            <person name="Barros P.M."/>
            <person name="Capote T."/>
            <person name="Chaves I."/>
            <person name="Simoes F."/>
            <person name="Abreu I."/>
            <person name="Carrasquinho I."/>
            <person name="Faro C."/>
            <person name="Guimaraes J.B."/>
            <person name="Mendonca D."/>
            <person name="Nobrega F."/>
            <person name="Rodrigues L."/>
            <person name="Saibo N.J.M."/>
            <person name="Varela M.C."/>
            <person name="Egas C."/>
            <person name="Matos J."/>
            <person name="Miguel C.M."/>
            <person name="Oliveira M.M."/>
            <person name="Ricardo C.P."/>
            <person name="Goncalves S."/>
        </authorList>
    </citation>
    <scope>NUCLEOTIDE SEQUENCE [LARGE SCALE GENOMIC DNA]</scope>
    <source>
        <strain evidence="2">cv. HL8</strain>
    </source>
</reference>
<comment type="caution">
    <text evidence="1">The sequence shown here is derived from an EMBL/GenBank/DDBJ whole genome shotgun (WGS) entry which is preliminary data.</text>
</comment>
<evidence type="ECO:0000313" key="1">
    <source>
        <dbReference type="EMBL" id="KAK7838024.1"/>
    </source>
</evidence>
<protein>
    <submittedName>
        <fullName evidence="1">Uncharacterized protein</fullName>
    </submittedName>
</protein>
<keyword evidence="2" id="KW-1185">Reference proteome</keyword>
<name>A0AAW0KFF4_QUESU</name>
<dbReference type="AlphaFoldDB" id="A0AAW0KFF4"/>
<evidence type="ECO:0000313" key="2">
    <source>
        <dbReference type="Proteomes" id="UP000237347"/>
    </source>
</evidence>
<accession>A0AAW0KFF4</accession>
<proteinExistence type="predicted"/>
<organism evidence="1 2">
    <name type="scientific">Quercus suber</name>
    <name type="common">Cork oak</name>
    <dbReference type="NCBI Taxonomy" id="58331"/>
    <lineage>
        <taxon>Eukaryota</taxon>
        <taxon>Viridiplantae</taxon>
        <taxon>Streptophyta</taxon>
        <taxon>Embryophyta</taxon>
        <taxon>Tracheophyta</taxon>
        <taxon>Spermatophyta</taxon>
        <taxon>Magnoliopsida</taxon>
        <taxon>eudicotyledons</taxon>
        <taxon>Gunneridae</taxon>
        <taxon>Pentapetalae</taxon>
        <taxon>rosids</taxon>
        <taxon>fabids</taxon>
        <taxon>Fagales</taxon>
        <taxon>Fagaceae</taxon>
        <taxon>Quercus</taxon>
    </lineage>
</organism>